<dbReference type="EMBL" id="CP013232">
    <property type="protein sequence ID" value="AMO94759.1"/>
    <property type="molecule type" value="Genomic_DNA"/>
</dbReference>
<organism evidence="1">
    <name type="scientific">Collimonas fungivorans</name>
    <dbReference type="NCBI Taxonomy" id="158899"/>
    <lineage>
        <taxon>Bacteria</taxon>
        <taxon>Pseudomonadati</taxon>
        <taxon>Pseudomonadota</taxon>
        <taxon>Betaproteobacteria</taxon>
        <taxon>Burkholderiales</taxon>
        <taxon>Oxalobacteraceae</taxon>
        <taxon>Collimonas</taxon>
    </lineage>
</organism>
<dbReference type="PATRIC" id="fig|158899.10.peg.2067"/>
<dbReference type="AlphaFoldDB" id="A0A127PAA4"/>
<reference evidence="1 2" key="1">
    <citation type="submission" date="2015-11" db="EMBL/GenBank/DDBJ databases">
        <title>Exploring the genomic traits of fungus-feeding bacterial genus Collimonas.</title>
        <authorList>
            <person name="Song C."/>
            <person name="Schmidt R."/>
            <person name="de Jager V."/>
            <person name="Krzyzanowska D."/>
            <person name="Jongedijk E."/>
            <person name="Cankar K."/>
            <person name="Beekwilder J."/>
            <person name="van Veen A."/>
            <person name="de Boer W."/>
            <person name="van Veen J.A."/>
            <person name="Garbeva P."/>
        </authorList>
    </citation>
    <scope>NUCLEOTIDE SEQUENCE [LARGE SCALE GENOMIC DNA]</scope>
    <source>
        <strain evidence="1 2">Ter6</strain>
    </source>
</reference>
<gene>
    <name evidence="1" type="ORF">CFter6_2068</name>
</gene>
<protein>
    <submittedName>
        <fullName evidence="1">Uncharacterized protein</fullName>
    </submittedName>
</protein>
<dbReference type="OrthoDB" id="8779837at2"/>
<accession>A0A127PAA4</accession>
<dbReference type="RefSeq" id="WP_061539738.1">
    <property type="nucleotide sequence ID" value="NZ_CP013232.1"/>
</dbReference>
<proteinExistence type="predicted"/>
<name>A0A127PAA4_9BURK</name>
<evidence type="ECO:0000313" key="2">
    <source>
        <dbReference type="Proteomes" id="UP000072421"/>
    </source>
</evidence>
<sequence>MFEQEMNAGAIGEIDELSEIQYHLTVVEFDILWNRRTTTQEQSRMDDMIRLINAFEESHC</sequence>
<evidence type="ECO:0000313" key="1">
    <source>
        <dbReference type="EMBL" id="AMO94759.1"/>
    </source>
</evidence>
<dbReference type="Proteomes" id="UP000072421">
    <property type="component" value="Chromosome"/>
</dbReference>